<evidence type="ECO:0000313" key="2">
    <source>
        <dbReference type="RefSeq" id="XP_075111393.1"/>
    </source>
</evidence>
<keyword evidence="1" id="KW-1185">Reference proteome</keyword>
<evidence type="ECO:0000313" key="1">
    <source>
        <dbReference type="Proteomes" id="UP000790787"/>
    </source>
</evidence>
<accession>A0AC58UPH5</accession>
<proteinExistence type="predicted"/>
<gene>
    <name evidence="2" type="primary">LOC142181774</name>
</gene>
<name>A0AC58UPH5_TOBAC</name>
<sequence length="134" mass="15209">MGMPIPNISQLLLKTEYKRTSPSILIVNRLTMMKDPTLSQQQRRELCDDITNQDVWSGLQAMEDDKALGIDGCNSHFFKHDWPILKDEVTVAVTILYIGKIFKAINCTTITLVPKNPSPMTIKEYRPIACCIIL</sequence>
<dbReference type="Proteomes" id="UP000790787">
    <property type="component" value="Chromosome 6"/>
</dbReference>
<protein>
    <submittedName>
        <fullName evidence="2">Uncharacterized protein LOC142181774</fullName>
    </submittedName>
</protein>
<dbReference type="RefSeq" id="XP_075111393.1">
    <property type="nucleotide sequence ID" value="XM_075255292.1"/>
</dbReference>
<reference evidence="2" key="2">
    <citation type="submission" date="2025-08" db="UniProtKB">
        <authorList>
            <consortium name="RefSeq"/>
        </authorList>
    </citation>
    <scope>IDENTIFICATION</scope>
    <source>
        <tissue evidence="2">Leaf</tissue>
    </source>
</reference>
<reference evidence="1" key="1">
    <citation type="journal article" date="2014" name="Nat. Commun.">
        <title>The tobacco genome sequence and its comparison with those of tomato and potato.</title>
        <authorList>
            <person name="Sierro N."/>
            <person name="Battey J.N."/>
            <person name="Ouadi S."/>
            <person name="Bakaher N."/>
            <person name="Bovet L."/>
            <person name="Willig A."/>
            <person name="Goepfert S."/>
            <person name="Peitsch M.C."/>
            <person name="Ivanov N.V."/>
        </authorList>
    </citation>
    <scope>NUCLEOTIDE SEQUENCE [LARGE SCALE GENOMIC DNA]</scope>
</reference>
<organism evidence="1 2">
    <name type="scientific">Nicotiana tabacum</name>
    <name type="common">Common tobacco</name>
    <dbReference type="NCBI Taxonomy" id="4097"/>
    <lineage>
        <taxon>Eukaryota</taxon>
        <taxon>Viridiplantae</taxon>
        <taxon>Streptophyta</taxon>
        <taxon>Embryophyta</taxon>
        <taxon>Tracheophyta</taxon>
        <taxon>Spermatophyta</taxon>
        <taxon>Magnoliopsida</taxon>
        <taxon>eudicotyledons</taxon>
        <taxon>Gunneridae</taxon>
        <taxon>Pentapetalae</taxon>
        <taxon>asterids</taxon>
        <taxon>lamiids</taxon>
        <taxon>Solanales</taxon>
        <taxon>Solanaceae</taxon>
        <taxon>Nicotianoideae</taxon>
        <taxon>Nicotianeae</taxon>
        <taxon>Nicotiana</taxon>
    </lineage>
</organism>